<dbReference type="EMBL" id="WUMV01000008">
    <property type="protein sequence ID" value="MXN66801.1"/>
    <property type="molecule type" value="Genomic_DNA"/>
</dbReference>
<keyword evidence="1" id="KW-1133">Transmembrane helix</keyword>
<organism evidence="2 3">
    <name type="scientific">Stappia sediminis</name>
    <dbReference type="NCBI Taxonomy" id="2692190"/>
    <lineage>
        <taxon>Bacteria</taxon>
        <taxon>Pseudomonadati</taxon>
        <taxon>Pseudomonadota</taxon>
        <taxon>Alphaproteobacteria</taxon>
        <taxon>Hyphomicrobiales</taxon>
        <taxon>Stappiaceae</taxon>
        <taxon>Stappia</taxon>
    </lineage>
</organism>
<evidence type="ECO:0000313" key="3">
    <source>
        <dbReference type="Proteomes" id="UP000433101"/>
    </source>
</evidence>
<evidence type="ECO:0008006" key="4">
    <source>
        <dbReference type="Google" id="ProtNLM"/>
    </source>
</evidence>
<feature type="transmembrane region" description="Helical" evidence="1">
    <location>
        <begin position="284"/>
        <end position="301"/>
    </location>
</feature>
<keyword evidence="1" id="KW-0472">Membrane</keyword>
<sequence length="375" mass="40257">MSISRKALDGAIAKGILSEQQAAQLFDHLRPSPTGDLPEPENGNEDSISAADAEEVRFARGFHDVFVTIGIMIFMYGLLIGLRSISGGSGFTSTITLLGMAAAVWLLAEVFARRLRLALPSIVLNLYFVPLAFLGISGIIDQSIAASFTYAPTLKSIGTHLRDVSSVLPLLLIEFSGLAVAVAFQLRFKVPIGIAIIALIVIAMFVTLLTYFFPNFFLSNFAWVTLAIGLACFACAMRFDVRDPTRKTVNSDKAFWLHLLSAPLIVHSTQGLLGAVFIVNAEGATKVMATVGLIAIVAIIVDRRALLVSSLIYLAYAITVLLQDANLSTDGLLALVLVSLGSVVLMLGSGWSVLRKRVVALFAGTPLVRWLPPTH</sequence>
<dbReference type="RefSeq" id="WP_160777038.1">
    <property type="nucleotide sequence ID" value="NZ_WUMV01000008.1"/>
</dbReference>
<feature type="transmembrane region" description="Helical" evidence="1">
    <location>
        <begin position="306"/>
        <end position="325"/>
    </location>
</feature>
<protein>
    <recommendedName>
        <fullName evidence="4">DUF2157 domain-containing protein</fullName>
    </recommendedName>
</protein>
<evidence type="ECO:0000256" key="1">
    <source>
        <dbReference type="SAM" id="Phobius"/>
    </source>
</evidence>
<feature type="transmembrane region" description="Helical" evidence="1">
    <location>
        <begin position="91"/>
        <end position="112"/>
    </location>
</feature>
<name>A0A7X3LXE3_9HYPH</name>
<gene>
    <name evidence="2" type="ORF">GR183_17950</name>
</gene>
<dbReference type="Proteomes" id="UP000433101">
    <property type="component" value="Unassembled WGS sequence"/>
</dbReference>
<feature type="transmembrane region" description="Helical" evidence="1">
    <location>
        <begin position="193"/>
        <end position="214"/>
    </location>
</feature>
<reference evidence="2 3" key="1">
    <citation type="submission" date="2019-12" db="EMBL/GenBank/DDBJ databases">
        <authorList>
            <person name="Li M."/>
        </authorList>
    </citation>
    <scope>NUCLEOTIDE SEQUENCE [LARGE SCALE GENOMIC DNA]</scope>
    <source>
        <strain evidence="2 3">GBMRC 2046</strain>
    </source>
</reference>
<feature type="transmembrane region" description="Helical" evidence="1">
    <location>
        <begin position="65"/>
        <end position="85"/>
    </location>
</feature>
<evidence type="ECO:0000313" key="2">
    <source>
        <dbReference type="EMBL" id="MXN66801.1"/>
    </source>
</evidence>
<feature type="transmembrane region" description="Helical" evidence="1">
    <location>
        <begin position="331"/>
        <end position="354"/>
    </location>
</feature>
<feature type="transmembrane region" description="Helical" evidence="1">
    <location>
        <begin position="166"/>
        <end position="186"/>
    </location>
</feature>
<accession>A0A7X3LXE3</accession>
<proteinExistence type="predicted"/>
<feature type="transmembrane region" description="Helical" evidence="1">
    <location>
        <begin position="124"/>
        <end position="146"/>
    </location>
</feature>
<feature type="transmembrane region" description="Helical" evidence="1">
    <location>
        <begin position="255"/>
        <end position="278"/>
    </location>
</feature>
<keyword evidence="1" id="KW-0812">Transmembrane</keyword>
<dbReference type="AlphaFoldDB" id="A0A7X3LXE3"/>
<keyword evidence="3" id="KW-1185">Reference proteome</keyword>
<feature type="transmembrane region" description="Helical" evidence="1">
    <location>
        <begin position="220"/>
        <end position="239"/>
    </location>
</feature>
<comment type="caution">
    <text evidence="2">The sequence shown here is derived from an EMBL/GenBank/DDBJ whole genome shotgun (WGS) entry which is preliminary data.</text>
</comment>